<proteinExistence type="predicted"/>
<accession>C5TAN3</accession>
<feature type="region of interest" description="Disordered" evidence="1">
    <location>
        <begin position="1"/>
        <end position="35"/>
    </location>
</feature>
<dbReference type="Proteomes" id="UP000003856">
    <property type="component" value="Unassembled WGS sequence"/>
</dbReference>
<feature type="compositionally biased region" description="Low complexity" evidence="1">
    <location>
        <begin position="183"/>
        <end position="194"/>
    </location>
</feature>
<keyword evidence="3" id="KW-1185">Reference proteome</keyword>
<dbReference type="AlphaFoldDB" id="C5TAN3"/>
<name>C5TAN3_ACIDE</name>
<dbReference type="EMBL" id="ACQT01000261">
    <property type="protein sequence ID" value="EER58461.1"/>
    <property type="molecule type" value="Genomic_DNA"/>
</dbReference>
<comment type="caution">
    <text evidence="2">The sequence shown here is derived from an EMBL/GenBank/DDBJ whole genome shotgun (WGS) entry which is preliminary data.</text>
</comment>
<evidence type="ECO:0000256" key="1">
    <source>
        <dbReference type="SAM" id="MobiDB-lite"/>
    </source>
</evidence>
<organism evidence="2 3">
    <name type="scientific">Acidovorax delafieldii 2AN</name>
    <dbReference type="NCBI Taxonomy" id="573060"/>
    <lineage>
        <taxon>Bacteria</taxon>
        <taxon>Pseudomonadati</taxon>
        <taxon>Pseudomonadota</taxon>
        <taxon>Betaproteobacteria</taxon>
        <taxon>Burkholderiales</taxon>
        <taxon>Comamonadaceae</taxon>
        <taxon>Acidovorax</taxon>
    </lineage>
</organism>
<evidence type="ECO:0000313" key="2">
    <source>
        <dbReference type="EMBL" id="EER58461.1"/>
    </source>
</evidence>
<gene>
    <name evidence="2" type="ORF">AcdelDRAFT_3963</name>
</gene>
<protein>
    <submittedName>
        <fullName evidence="2">Uncharacterized protein</fullName>
    </submittedName>
</protein>
<sequence>MPGWGRKPPRGWARRGPLAQRRQRVGAGRGRTDVVAPRRNPRARPAVLCLGSPVLSVGLWRGRIAACFCAISCRWAGRHGRKDRLRCPRRWGCRGSPRGAQEPVDDLLGVAQVPCRDGLQGAVNSSAIHKHRNAADRPARHSPDGGSEIGRWNASAARVGMRPCGASEASTPPDGTPLRSPKRSSTGSKSQSSRISVDNFVDILRLSTASPRGSWAPTECPENGHPQKILMNQSSEEISVPFLC</sequence>
<feature type="region of interest" description="Disordered" evidence="1">
    <location>
        <begin position="126"/>
        <end position="194"/>
    </location>
</feature>
<dbReference type="PATRIC" id="fig|573060.9.peg.993"/>
<feature type="compositionally biased region" description="Basic and acidic residues" evidence="1">
    <location>
        <begin position="133"/>
        <end position="143"/>
    </location>
</feature>
<reference evidence="2 3" key="1">
    <citation type="submission" date="2009-05" db="EMBL/GenBank/DDBJ databases">
        <title>The draft genome of Acidovorax delafieldii 2AN.</title>
        <authorList>
            <consortium name="US DOE Joint Genome Institute (JGI-PGF)"/>
            <person name="Lucas S."/>
            <person name="Copeland A."/>
            <person name="Lapidus A."/>
            <person name="Glavina del Rio T."/>
            <person name="Tice H."/>
            <person name="Bruce D."/>
            <person name="Goodwin L."/>
            <person name="Pitluck S."/>
            <person name="Larimer F."/>
            <person name="Land M.L."/>
            <person name="Hauser L."/>
            <person name="Shelobolina E.S."/>
            <person name="Picardal F."/>
            <person name="Roden E."/>
            <person name="Emerson D."/>
        </authorList>
    </citation>
    <scope>NUCLEOTIDE SEQUENCE [LARGE SCALE GENOMIC DNA]</scope>
    <source>
        <strain evidence="2 3">2AN</strain>
    </source>
</reference>
<evidence type="ECO:0000313" key="3">
    <source>
        <dbReference type="Proteomes" id="UP000003856"/>
    </source>
</evidence>